<dbReference type="AlphaFoldDB" id="A0A7C5HN20"/>
<name>A0A7C5HN20_UNCW3</name>
<evidence type="ECO:0000313" key="1">
    <source>
        <dbReference type="EMBL" id="HHE04496.1"/>
    </source>
</evidence>
<reference evidence="1" key="1">
    <citation type="journal article" date="2020" name="mSystems">
        <title>Genome- and Community-Level Interaction Insights into Carbon Utilization and Element Cycling Functions of Hydrothermarchaeota in Hydrothermal Sediment.</title>
        <authorList>
            <person name="Zhou Z."/>
            <person name="Liu Y."/>
            <person name="Xu W."/>
            <person name="Pan J."/>
            <person name="Luo Z.H."/>
            <person name="Li M."/>
        </authorList>
    </citation>
    <scope>NUCLEOTIDE SEQUENCE [LARGE SCALE GENOMIC DNA]</scope>
    <source>
        <strain evidence="1">HyVt-74</strain>
    </source>
</reference>
<comment type="caution">
    <text evidence="1">The sequence shown here is derived from an EMBL/GenBank/DDBJ whole genome shotgun (WGS) entry which is preliminary data.</text>
</comment>
<protein>
    <submittedName>
        <fullName evidence="1">Uncharacterized protein</fullName>
    </submittedName>
</protein>
<gene>
    <name evidence="1" type="ORF">ENL19_00375</name>
</gene>
<organism evidence="1">
    <name type="scientific">candidate division WOR-3 bacterium</name>
    <dbReference type="NCBI Taxonomy" id="2052148"/>
    <lineage>
        <taxon>Bacteria</taxon>
        <taxon>Bacteria division WOR-3</taxon>
    </lineage>
</organism>
<dbReference type="Proteomes" id="UP000886110">
    <property type="component" value="Unassembled WGS sequence"/>
</dbReference>
<proteinExistence type="predicted"/>
<accession>A0A7C5HN20</accession>
<sequence length="94" mass="11417">MKINKKQMLRKLFWDRNIDTGYMLSLLEGKPELIPGDKIDLYRRFLNSCDWYTLLNLFSVDILKDEILDEKVISRLFPKELREKYRYAKKILSE</sequence>
<dbReference type="EMBL" id="DRTB01000029">
    <property type="protein sequence ID" value="HHE04496.1"/>
    <property type="molecule type" value="Genomic_DNA"/>
</dbReference>